<organism evidence="8 9">
    <name type="scientific">Cymbomonas tetramitiformis</name>
    <dbReference type="NCBI Taxonomy" id="36881"/>
    <lineage>
        <taxon>Eukaryota</taxon>
        <taxon>Viridiplantae</taxon>
        <taxon>Chlorophyta</taxon>
        <taxon>Pyramimonadophyceae</taxon>
        <taxon>Pyramimonadales</taxon>
        <taxon>Pyramimonadaceae</taxon>
        <taxon>Cymbomonas</taxon>
    </lineage>
</organism>
<keyword evidence="3" id="KW-0813">Transport</keyword>
<feature type="transmembrane region" description="Helical" evidence="7">
    <location>
        <begin position="91"/>
        <end position="119"/>
    </location>
</feature>
<feature type="transmembrane region" description="Helical" evidence="7">
    <location>
        <begin position="170"/>
        <end position="193"/>
    </location>
</feature>
<evidence type="ECO:0000256" key="2">
    <source>
        <dbReference type="ARBA" id="ARBA00007965"/>
    </source>
</evidence>
<evidence type="ECO:0000313" key="9">
    <source>
        <dbReference type="Proteomes" id="UP001190700"/>
    </source>
</evidence>
<evidence type="ECO:0000256" key="1">
    <source>
        <dbReference type="ARBA" id="ARBA00004141"/>
    </source>
</evidence>
<name>A0AAE0GJI8_9CHLO</name>
<comment type="caution">
    <text evidence="8">The sequence shown here is derived from an EMBL/GenBank/DDBJ whole genome shotgun (WGS) entry which is preliminary data.</text>
</comment>
<evidence type="ECO:0000313" key="8">
    <source>
        <dbReference type="EMBL" id="KAK3279206.1"/>
    </source>
</evidence>
<evidence type="ECO:0000256" key="4">
    <source>
        <dbReference type="ARBA" id="ARBA00022692"/>
    </source>
</evidence>
<dbReference type="PANTHER" id="PTHR10332">
    <property type="entry name" value="EQUILIBRATIVE NUCLEOSIDE TRANSPORTER"/>
    <property type="match status" value="1"/>
</dbReference>
<accession>A0AAE0GJI8</accession>
<dbReference type="PANTHER" id="PTHR10332:SF10">
    <property type="entry name" value="EQUILIBRATIVE NUCLEOSIDE TRANSPORTER 4"/>
    <property type="match status" value="1"/>
</dbReference>
<evidence type="ECO:0000256" key="7">
    <source>
        <dbReference type="SAM" id="Phobius"/>
    </source>
</evidence>
<feature type="transmembrane region" description="Helical" evidence="7">
    <location>
        <begin position="410"/>
        <end position="434"/>
    </location>
</feature>
<dbReference type="Pfam" id="PF01733">
    <property type="entry name" value="Nucleoside_tran"/>
    <property type="match status" value="1"/>
</dbReference>
<dbReference type="InterPro" id="IPR002259">
    <property type="entry name" value="Eqnu_transpt"/>
</dbReference>
<comment type="subcellular location">
    <subcellularLocation>
        <location evidence="1">Membrane</location>
        <topology evidence="1">Multi-pass membrane protein</topology>
    </subcellularLocation>
</comment>
<evidence type="ECO:0000256" key="6">
    <source>
        <dbReference type="ARBA" id="ARBA00023136"/>
    </source>
</evidence>
<keyword evidence="6 7" id="KW-0472">Membrane</keyword>
<comment type="similarity">
    <text evidence="2">Belongs to the SLC29A/ENT transporter (TC 2.A.57) family.</text>
</comment>
<evidence type="ECO:0008006" key="10">
    <source>
        <dbReference type="Google" id="ProtNLM"/>
    </source>
</evidence>
<reference evidence="8 9" key="1">
    <citation type="journal article" date="2015" name="Genome Biol. Evol.">
        <title>Comparative Genomics of a Bacterivorous Green Alga Reveals Evolutionary Causalities and Consequences of Phago-Mixotrophic Mode of Nutrition.</title>
        <authorList>
            <person name="Burns J.A."/>
            <person name="Paasch A."/>
            <person name="Narechania A."/>
            <person name="Kim E."/>
        </authorList>
    </citation>
    <scope>NUCLEOTIDE SEQUENCE [LARGE SCALE GENOMIC DNA]</scope>
    <source>
        <strain evidence="8 9">PLY_AMNH</strain>
    </source>
</reference>
<keyword evidence="9" id="KW-1185">Reference proteome</keyword>
<dbReference type="EMBL" id="LGRX02005071">
    <property type="protein sequence ID" value="KAK3279206.1"/>
    <property type="molecule type" value="Genomic_DNA"/>
</dbReference>
<dbReference type="AlphaFoldDB" id="A0AAE0GJI8"/>
<proteinExistence type="inferred from homology"/>
<feature type="transmembrane region" description="Helical" evidence="7">
    <location>
        <begin position="374"/>
        <end position="398"/>
    </location>
</feature>
<dbReference type="PRINTS" id="PR01130">
    <property type="entry name" value="DERENTRNSPRT"/>
</dbReference>
<dbReference type="GO" id="GO:0005337">
    <property type="term" value="F:nucleoside transmembrane transporter activity"/>
    <property type="evidence" value="ECO:0007669"/>
    <property type="project" value="InterPro"/>
</dbReference>
<dbReference type="Proteomes" id="UP001190700">
    <property type="component" value="Unassembled WGS sequence"/>
</dbReference>
<dbReference type="GO" id="GO:0005886">
    <property type="term" value="C:plasma membrane"/>
    <property type="evidence" value="ECO:0007669"/>
    <property type="project" value="TreeGrafter"/>
</dbReference>
<sequence>MTAPPNAFIYANFVLFGTANLILYNAFITACDYYASLFGSTFEYYVAAVLIITNTLGMIYLVYGHHCTDKLALGTSVNCAQDLDTLNVANAVLLAISICIPFVKSAPAVLLLAGACGWFNAIQQSRLNEISSRCHSSHVSALQTGLGLSGVLVGLLRIACKLAFPDAKFLSAVAFFALSALITLLALVAYLMLFKPSEYIRRHTGMPPVDKSFLENDSISYLSDSLLESAVEKSNSDQDAPLVSQTREAASPKSHEDVGFALLWRPIVGVGLNFLVTLTLFPGLTSQLESNEFGLRHGWWPVLLITEFNVGDMLGKWVTSLDRCRPYFPSVARLPLWAIARLIFFPLFLGIAIDWGESADGVMAVLGTLFRSDYFVLAVMLVFSFSNGFLGSVCMVLAPEIAVQQGQDPGAAGICMVFYLMFGLSLGSICGIGLGQLHVERM</sequence>
<evidence type="ECO:0000256" key="5">
    <source>
        <dbReference type="ARBA" id="ARBA00022989"/>
    </source>
</evidence>
<feature type="transmembrane region" description="Helical" evidence="7">
    <location>
        <begin position="262"/>
        <end position="281"/>
    </location>
</feature>
<evidence type="ECO:0000256" key="3">
    <source>
        <dbReference type="ARBA" id="ARBA00022448"/>
    </source>
</evidence>
<keyword evidence="5 7" id="KW-1133">Transmembrane helix</keyword>
<keyword evidence="4 7" id="KW-0812">Transmembrane</keyword>
<feature type="transmembrane region" description="Helical" evidence="7">
    <location>
        <begin position="334"/>
        <end position="353"/>
    </location>
</feature>
<feature type="transmembrane region" description="Helical" evidence="7">
    <location>
        <begin position="42"/>
        <end position="63"/>
    </location>
</feature>
<protein>
    <recommendedName>
        <fullName evidence="10">Equilibrative nucleoside transporter</fullName>
    </recommendedName>
</protein>
<gene>
    <name evidence="8" type="ORF">CYMTET_12898</name>
</gene>
<feature type="transmembrane region" description="Helical" evidence="7">
    <location>
        <begin position="6"/>
        <end position="30"/>
    </location>
</feature>